<dbReference type="GO" id="GO:0051087">
    <property type="term" value="F:protein-folding chaperone binding"/>
    <property type="evidence" value="ECO:0007669"/>
    <property type="project" value="InterPro"/>
</dbReference>
<gene>
    <name evidence="10 14" type="primary">grpE</name>
    <name evidence="14" type="ORF">ENV62_01860</name>
</gene>
<dbReference type="EMBL" id="DTHB01000016">
    <property type="protein sequence ID" value="HGB13973.1"/>
    <property type="molecule type" value="Genomic_DNA"/>
</dbReference>
<feature type="region of interest" description="Disordered" evidence="13">
    <location>
        <begin position="1"/>
        <end position="38"/>
    </location>
</feature>
<dbReference type="InterPro" id="IPR013805">
    <property type="entry name" value="GrpE_CC"/>
</dbReference>
<evidence type="ECO:0000256" key="6">
    <source>
        <dbReference type="ARBA" id="ARBA00023186"/>
    </source>
</evidence>
<dbReference type="Gene3D" id="3.90.20.20">
    <property type="match status" value="1"/>
</dbReference>
<dbReference type="NCBIfam" id="NF010738">
    <property type="entry name" value="PRK14140.1"/>
    <property type="match status" value="1"/>
</dbReference>
<evidence type="ECO:0000256" key="7">
    <source>
        <dbReference type="ARBA" id="ARBA00053401"/>
    </source>
</evidence>
<dbReference type="PRINTS" id="PR00773">
    <property type="entry name" value="GRPEPROTEIN"/>
</dbReference>
<dbReference type="FunFam" id="2.30.22.10:FF:000001">
    <property type="entry name" value="Protein GrpE"/>
    <property type="match status" value="1"/>
</dbReference>
<evidence type="ECO:0000313" key="14">
    <source>
        <dbReference type="EMBL" id="HGB13973.1"/>
    </source>
</evidence>
<dbReference type="PANTHER" id="PTHR21237">
    <property type="entry name" value="GRPE PROTEIN"/>
    <property type="match status" value="1"/>
</dbReference>
<protein>
    <recommendedName>
        <fullName evidence="8 10">Protein GrpE</fullName>
    </recommendedName>
    <alternativeName>
        <fullName evidence="9 10">HSP-70 cofactor</fullName>
    </alternativeName>
</protein>
<evidence type="ECO:0000256" key="2">
    <source>
        <dbReference type="ARBA" id="ARBA00009054"/>
    </source>
</evidence>
<accession>A0A7C3WKN0</accession>
<evidence type="ECO:0000256" key="5">
    <source>
        <dbReference type="ARBA" id="ARBA00023016"/>
    </source>
</evidence>
<feature type="compositionally biased region" description="Basic and acidic residues" evidence="13">
    <location>
        <begin position="1"/>
        <end position="10"/>
    </location>
</feature>
<comment type="subunit">
    <text evidence="3 10">Homodimer.</text>
</comment>
<evidence type="ECO:0000256" key="13">
    <source>
        <dbReference type="SAM" id="MobiDB-lite"/>
    </source>
</evidence>
<dbReference type="SUPFAM" id="SSF58014">
    <property type="entry name" value="Coiled-coil domain of nucleotide exchange factor GrpE"/>
    <property type="match status" value="1"/>
</dbReference>
<dbReference type="GO" id="GO:0000774">
    <property type="term" value="F:adenyl-nucleotide exchange factor activity"/>
    <property type="evidence" value="ECO:0007669"/>
    <property type="project" value="InterPro"/>
</dbReference>
<dbReference type="AlphaFoldDB" id="A0A7C3WKN0"/>
<dbReference type="PROSITE" id="PS01071">
    <property type="entry name" value="GRPE"/>
    <property type="match status" value="1"/>
</dbReference>
<dbReference type="GO" id="GO:0006457">
    <property type="term" value="P:protein folding"/>
    <property type="evidence" value="ECO:0007669"/>
    <property type="project" value="InterPro"/>
</dbReference>
<organism evidence="14">
    <name type="scientific">Desulfobacca acetoxidans</name>
    <dbReference type="NCBI Taxonomy" id="60893"/>
    <lineage>
        <taxon>Bacteria</taxon>
        <taxon>Pseudomonadati</taxon>
        <taxon>Thermodesulfobacteriota</taxon>
        <taxon>Desulfobaccia</taxon>
        <taxon>Desulfobaccales</taxon>
        <taxon>Desulfobaccaceae</taxon>
        <taxon>Desulfobacca</taxon>
    </lineage>
</organism>
<keyword evidence="6 10" id="KW-0143">Chaperone</keyword>
<dbReference type="InterPro" id="IPR009012">
    <property type="entry name" value="GrpE_head"/>
</dbReference>
<evidence type="ECO:0000256" key="8">
    <source>
        <dbReference type="ARBA" id="ARBA00072274"/>
    </source>
</evidence>
<keyword evidence="4 10" id="KW-0963">Cytoplasm</keyword>
<dbReference type="InterPro" id="IPR000740">
    <property type="entry name" value="GrpE"/>
</dbReference>
<dbReference type="Pfam" id="PF01025">
    <property type="entry name" value="GrpE"/>
    <property type="match status" value="1"/>
</dbReference>
<dbReference type="PANTHER" id="PTHR21237:SF23">
    <property type="entry name" value="GRPE PROTEIN HOMOLOG, MITOCHONDRIAL"/>
    <property type="match status" value="1"/>
</dbReference>
<comment type="caution">
    <text evidence="14">The sequence shown here is derived from an EMBL/GenBank/DDBJ whole genome shotgun (WGS) entry which is preliminary data.</text>
</comment>
<evidence type="ECO:0000256" key="12">
    <source>
        <dbReference type="RuleBase" id="RU004478"/>
    </source>
</evidence>
<evidence type="ECO:0000256" key="4">
    <source>
        <dbReference type="ARBA" id="ARBA00022490"/>
    </source>
</evidence>
<keyword evidence="5 10" id="KW-0346">Stress response</keyword>
<evidence type="ECO:0000256" key="10">
    <source>
        <dbReference type="HAMAP-Rule" id="MF_01151"/>
    </source>
</evidence>
<dbReference type="GO" id="GO:0005737">
    <property type="term" value="C:cytoplasm"/>
    <property type="evidence" value="ECO:0007669"/>
    <property type="project" value="UniProtKB-SubCell"/>
</dbReference>
<dbReference type="GO" id="GO:0051082">
    <property type="term" value="F:unfolded protein binding"/>
    <property type="evidence" value="ECO:0007669"/>
    <property type="project" value="TreeGrafter"/>
</dbReference>
<dbReference type="GO" id="GO:0042803">
    <property type="term" value="F:protein homodimerization activity"/>
    <property type="evidence" value="ECO:0007669"/>
    <property type="project" value="InterPro"/>
</dbReference>
<evidence type="ECO:0000256" key="1">
    <source>
        <dbReference type="ARBA" id="ARBA00004496"/>
    </source>
</evidence>
<sequence length="203" mass="22840">MALTDNREEPTAAPASAEASEEAAPEAGPAAEEAVDMAELQNRLAEKIREAQENYDRYLRCAAEMENLKKRLERERLEIVQFANEKLCQELLPVLDNLERAMEHGRQFEAPEALMEGLELVHQSLLKTLSKYGVTPLESLGKPFDPAFHHAVMEEEAPELADQTVTKELQKGYLMHSRLLRPALVVVSRNKPKTAPEKVDLKV</sequence>
<comment type="function">
    <text evidence="7 10 11">Participates actively in the response to hyperosmotic and heat shock by preventing the aggregation of stress-denatured proteins, in association with DnaK and GrpE. It is the nucleotide exchange factor for DnaK and may function as a thermosensor. Unfolded proteins bind initially to DnaJ; upon interaction with the DnaJ-bound protein, DnaK hydrolyzes its bound ATP, resulting in the formation of a stable complex. GrpE releases ADP from DnaK; ATP binding to DnaK triggers the release of the substrate protein, thus completing the reaction cycle. Several rounds of ATP-dependent interactions between DnaJ, DnaK and GrpE are required for fully efficient folding.</text>
</comment>
<reference evidence="14" key="1">
    <citation type="journal article" date="2020" name="mSystems">
        <title>Genome- and Community-Level Interaction Insights into Carbon Utilization and Element Cycling Functions of Hydrothermarchaeota in Hydrothermal Sediment.</title>
        <authorList>
            <person name="Zhou Z."/>
            <person name="Liu Y."/>
            <person name="Xu W."/>
            <person name="Pan J."/>
            <person name="Luo Z.H."/>
            <person name="Li M."/>
        </authorList>
    </citation>
    <scope>NUCLEOTIDE SEQUENCE [LARGE SCALE GENOMIC DNA]</scope>
    <source>
        <strain evidence="14">SpSt-776</strain>
    </source>
</reference>
<comment type="subcellular location">
    <subcellularLocation>
        <location evidence="1 10">Cytoplasm</location>
    </subcellularLocation>
</comment>
<evidence type="ECO:0000256" key="3">
    <source>
        <dbReference type="ARBA" id="ARBA00011738"/>
    </source>
</evidence>
<evidence type="ECO:0000256" key="9">
    <source>
        <dbReference type="ARBA" id="ARBA00076414"/>
    </source>
</evidence>
<dbReference type="HAMAP" id="MF_01151">
    <property type="entry name" value="GrpE"/>
    <property type="match status" value="1"/>
</dbReference>
<dbReference type="CDD" id="cd00446">
    <property type="entry name" value="GrpE"/>
    <property type="match status" value="1"/>
</dbReference>
<name>A0A7C3WKN0_9BACT</name>
<proteinExistence type="inferred from homology"/>
<evidence type="ECO:0000256" key="11">
    <source>
        <dbReference type="RuleBase" id="RU000639"/>
    </source>
</evidence>
<dbReference type="SUPFAM" id="SSF51064">
    <property type="entry name" value="Head domain of nucleotide exchange factor GrpE"/>
    <property type="match status" value="1"/>
</dbReference>
<comment type="similarity">
    <text evidence="2 10 12">Belongs to the GrpE family.</text>
</comment>
<dbReference type="Gene3D" id="2.30.22.10">
    <property type="entry name" value="Head domain of nucleotide exchange factor GrpE"/>
    <property type="match status" value="1"/>
</dbReference>